<dbReference type="EMBL" id="BLXT01004140">
    <property type="protein sequence ID" value="GFO09994.1"/>
    <property type="molecule type" value="Genomic_DNA"/>
</dbReference>
<name>A0AAV4AQC5_9GAST</name>
<organism evidence="1 2">
    <name type="scientific">Plakobranchus ocellatus</name>
    <dbReference type="NCBI Taxonomy" id="259542"/>
    <lineage>
        <taxon>Eukaryota</taxon>
        <taxon>Metazoa</taxon>
        <taxon>Spiralia</taxon>
        <taxon>Lophotrochozoa</taxon>
        <taxon>Mollusca</taxon>
        <taxon>Gastropoda</taxon>
        <taxon>Heterobranchia</taxon>
        <taxon>Euthyneura</taxon>
        <taxon>Panpulmonata</taxon>
        <taxon>Sacoglossa</taxon>
        <taxon>Placobranchoidea</taxon>
        <taxon>Plakobranchidae</taxon>
        <taxon>Plakobranchus</taxon>
    </lineage>
</organism>
<gene>
    <name evidence="1" type="ORF">PoB_003649900</name>
</gene>
<protein>
    <submittedName>
        <fullName evidence="1">Uncharacterized protein</fullName>
    </submittedName>
</protein>
<dbReference type="Proteomes" id="UP000735302">
    <property type="component" value="Unassembled WGS sequence"/>
</dbReference>
<evidence type="ECO:0000313" key="2">
    <source>
        <dbReference type="Proteomes" id="UP000735302"/>
    </source>
</evidence>
<sequence>MASESALRFAGTLQLRYEPRHRRPGLTEGLKALDHLVGSASSFAPSAIKASSSFPIYNSISEYTPASGDTSVRAVRRALSSSHTYSNTLEYTLAFSGRRWHSSWGVHPEICRDPSVAGSSPAIGALACRRA</sequence>
<evidence type="ECO:0000313" key="1">
    <source>
        <dbReference type="EMBL" id="GFO09994.1"/>
    </source>
</evidence>
<reference evidence="1 2" key="1">
    <citation type="journal article" date="2021" name="Elife">
        <title>Chloroplast acquisition without the gene transfer in kleptoplastic sea slugs, Plakobranchus ocellatus.</title>
        <authorList>
            <person name="Maeda T."/>
            <person name="Takahashi S."/>
            <person name="Yoshida T."/>
            <person name="Shimamura S."/>
            <person name="Takaki Y."/>
            <person name="Nagai Y."/>
            <person name="Toyoda A."/>
            <person name="Suzuki Y."/>
            <person name="Arimoto A."/>
            <person name="Ishii H."/>
            <person name="Satoh N."/>
            <person name="Nishiyama T."/>
            <person name="Hasebe M."/>
            <person name="Maruyama T."/>
            <person name="Minagawa J."/>
            <person name="Obokata J."/>
            <person name="Shigenobu S."/>
        </authorList>
    </citation>
    <scope>NUCLEOTIDE SEQUENCE [LARGE SCALE GENOMIC DNA]</scope>
</reference>
<keyword evidence="2" id="KW-1185">Reference proteome</keyword>
<comment type="caution">
    <text evidence="1">The sequence shown here is derived from an EMBL/GenBank/DDBJ whole genome shotgun (WGS) entry which is preliminary data.</text>
</comment>
<dbReference type="AlphaFoldDB" id="A0AAV4AQC5"/>
<accession>A0AAV4AQC5</accession>
<proteinExistence type="predicted"/>